<keyword evidence="1 4" id="KW-0963">Cytoplasm</keyword>
<accession>A0A318DAI9</accession>
<comment type="function">
    <text evidence="4">Removes the pyruvyl group from chorismate, with concomitant aromatization of the ring, to provide 4-hydroxybenzoate (4HB) for the ubiquinone pathway.</text>
</comment>
<dbReference type="SUPFAM" id="SSF64288">
    <property type="entry name" value="Chorismate lyase-like"/>
    <property type="match status" value="1"/>
</dbReference>
<dbReference type="Gene3D" id="3.40.1410.10">
    <property type="entry name" value="Chorismate lyase-like"/>
    <property type="match status" value="1"/>
</dbReference>
<evidence type="ECO:0000313" key="6">
    <source>
        <dbReference type="Proteomes" id="UP000247689"/>
    </source>
</evidence>
<comment type="subcellular location">
    <subcellularLocation>
        <location evidence="4">Cytoplasm</location>
    </subcellularLocation>
</comment>
<dbReference type="InterPro" id="IPR007440">
    <property type="entry name" value="Chorismate--pyruvate_lyase"/>
</dbReference>
<evidence type="ECO:0000256" key="4">
    <source>
        <dbReference type="HAMAP-Rule" id="MF_01632"/>
    </source>
</evidence>
<gene>
    <name evidence="4" type="primary">ubiC</name>
    <name evidence="5" type="ORF">DL796_03710</name>
</gene>
<comment type="pathway">
    <text evidence="4">Cofactor biosynthesis; ubiquinone biosynthesis.</text>
</comment>
<dbReference type="PANTHER" id="PTHR38683:SF1">
    <property type="entry name" value="CHORISMATE PYRUVATE-LYASE"/>
    <property type="match status" value="1"/>
</dbReference>
<keyword evidence="6" id="KW-1185">Reference proteome</keyword>
<comment type="similarity">
    <text evidence="4">Belongs to the UbiC family.</text>
</comment>
<evidence type="ECO:0000313" key="5">
    <source>
        <dbReference type="EMBL" id="PXF64254.1"/>
    </source>
</evidence>
<comment type="caution">
    <text evidence="4">Lacks conserved residue(s) required for the propagation of feature annotation.</text>
</comment>
<dbReference type="PANTHER" id="PTHR38683">
    <property type="entry name" value="CHORISMATE PYRUVATE-LYASE"/>
    <property type="match status" value="1"/>
</dbReference>
<dbReference type="AlphaFoldDB" id="A0A318DAI9"/>
<feature type="binding site" evidence="4">
    <location>
        <position position="73"/>
    </location>
    <ligand>
        <name>substrate</name>
    </ligand>
</feature>
<keyword evidence="3 4" id="KW-0456">Lyase</keyword>
<dbReference type="InterPro" id="IPR028978">
    <property type="entry name" value="Chorismate_lyase_/UTRA_dom_sf"/>
</dbReference>
<dbReference type="EC" id="4.1.3.40" evidence="4"/>
<reference evidence="5 6" key="1">
    <citation type="submission" date="2018-05" db="EMBL/GenBank/DDBJ databases">
        <title>Kangiella spongicola genome sequence.</title>
        <authorList>
            <person name="Maclea K.S."/>
            <person name="Goen A.E."/>
            <person name="Kelley C."/>
            <person name="Underriner A."/>
            <person name="Silverwood T."/>
            <person name="Trachtenberg A.M."/>
        </authorList>
    </citation>
    <scope>NUCLEOTIDE SEQUENCE [LARGE SCALE GENOMIC DNA]</scope>
    <source>
        <strain evidence="5 6">ATCC BAA-2076</strain>
    </source>
</reference>
<dbReference type="GO" id="GO:0006744">
    <property type="term" value="P:ubiquinone biosynthetic process"/>
    <property type="evidence" value="ECO:0007669"/>
    <property type="project" value="UniProtKB-UniRule"/>
</dbReference>
<dbReference type="Pfam" id="PF04345">
    <property type="entry name" value="Chor_lyase"/>
    <property type="match status" value="1"/>
</dbReference>
<comment type="catalytic activity">
    <reaction evidence="4">
        <text>chorismate = 4-hydroxybenzoate + pyruvate</text>
        <dbReference type="Rhea" id="RHEA:16505"/>
        <dbReference type="ChEBI" id="CHEBI:15361"/>
        <dbReference type="ChEBI" id="CHEBI:17879"/>
        <dbReference type="ChEBI" id="CHEBI:29748"/>
        <dbReference type="EC" id="4.1.3.40"/>
    </reaction>
</comment>
<protein>
    <recommendedName>
        <fullName evidence="4">Probable chorismate pyruvate-lyase</fullName>
        <shortName evidence="4">CL</shortName>
        <shortName evidence="4">CPL</shortName>
        <ecNumber evidence="4">4.1.3.40</ecNumber>
    </recommendedName>
</protein>
<dbReference type="UniPathway" id="UPA00232"/>
<feature type="binding site" evidence="4">
    <location>
        <position position="175"/>
    </location>
    <ligand>
        <name>substrate</name>
    </ligand>
</feature>
<feature type="binding site" evidence="4">
    <location>
        <position position="107"/>
    </location>
    <ligand>
        <name>substrate</name>
    </ligand>
</feature>
<comment type="caution">
    <text evidence="5">The sequence shown here is derived from an EMBL/GenBank/DDBJ whole genome shotgun (WGS) entry which is preliminary data.</text>
</comment>
<proteinExistence type="inferred from homology"/>
<dbReference type="GO" id="GO:0005829">
    <property type="term" value="C:cytosol"/>
    <property type="evidence" value="ECO:0007669"/>
    <property type="project" value="TreeGrafter"/>
</dbReference>
<dbReference type="GO" id="GO:0042866">
    <property type="term" value="P:pyruvate biosynthetic process"/>
    <property type="evidence" value="ECO:0007669"/>
    <property type="project" value="UniProtKB-UniRule"/>
</dbReference>
<evidence type="ECO:0000256" key="1">
    <source>
        <dbReference type="ARBA" id="ARBA00022490"/>
    </source>
</evidence>
<dbReference type="OrthoDB" id="9789493at2"/>
<dbReference type="Proteomes" id="UP000247689">
    <property type="component" value="Unassembled WGS sequence"/>
</dbReference>
<keyword evidence="2 4" id="KW-0831">Ubiquinone biosynthesis</keyword>
<dbReference type="RefSeq" id="WP_110200091.1">
    <property type="nucleotide sequence ID" value="NZ_QICH01000001.1"/>
</dbReference>
<dbReference type="EMBL" id="QICH01000001">
    <property type="protein sequence ID" value="PXF64254.1"/>
    <property type="molecule type" value="Genomic_DNA"/>
</dbReference>
<sequence>MDFKVWRKATDEVVRELPYHIAEWVAEFGSLTQKLGHYVDKVRLDLLKEDKVQASPSESQILKLQPQEQAQLREVVLYGPDAPWIFARTLVPVSEEKLILDLGTTPLGSILFSSKELRRESLEVRRLDSNHAMFQQAKNYGLVQDQEQCLWARRSYWQNSQQASDGSQKKLLLLEVFLPASPLY</sequence>
<name>A0A318DAI9_9GAMM</name>
<evidence type="ECO:0000256" key="2">
    <source>
        <dbReference type="ARBA" id="ARBA00022688"/>
    </source>
</evidence>
<dbReference type="HAMAP" id="MF_01632">
    <property type="entry name" value="UbiC"/>
    <property type="match status" value="1"/>
</dbReference>
<evidence type="ECO:0000256" key="3">
    <source>
        <dbReference type="ARBA" id="ARBA00023239"/>
    </source>
</evidence>
<keyword evidence="4" id="KW-0670">Pyruvate</keyword>
<dbReference type="GO" id="GO:0008813">
    <property type="term" value="F:chorismate lyase activity"/>
    <property type="evidence" value="ECO:0007669"/>
    <property type="project" value="UniProtKB-UniRule"/>
</dbReference>
<organism evidence="5 6">
    <name type="scientific">Kangiella spongicola</name>
    <dbReference type="NCBI Taxonomy" id="796379"/>
    <lineage>
        <taxon>Bacteria</taxon>
        <taxon>Pseudomonadati</taxon>
        <taxon>Pseudomonadota</taxon>
        <taxon>Gammaproteobacteria</taxon>
        <taxon>Kangiellales</taxon>
        <taxon>Kangiellaceae</taxon>
        <taxon>Kangiella</taxon>
    </lineage>
</organism>